<accession>A0A3P3E6Y0</accession>
<sequence length="81" mass="8811">MANLYLSTTDALIKHWKANGNAYPRKFIYTPAQHKEYVESRRLGIGGHNVDGSVHMDAPVEISEGAPGVMVAVDGTEVSLQ</sequence>
<comment type="caution">
    <text evidence="1">The sequence shown here is derived from an EMBL/GenBank/DDBJ whole genome shotgun (WGS) entry which is preliminary data.</text>
</comment>
<proteinExistence type="predicted"/>
<name>A0A3P3E6Y0_9BURK</name>
<dbReference type="AlphaFoldDB" id="A0A3P3E6Y0"/>
<dbReference type="EMBL" id="RQXU01000035">
    <property type="protein sequence ID" value="RRH80818.1"/>
    <property type="molecule type" value="Genomic_DNA"/>
</dbReference>
<protein>
    <submittedName>
        <fullName evidence="1">Uncharacterized protein</fullName>
    </submittedName>
</protein>
<organism evidence="1 2">
    <name type="scientific">Variovorax beijingensis</name>
    <dbReference type="NCBI Taxonomy" id="2496117"/>
    <lineage>
        <taxon>Bacteria</taxon>
        <taxon>Pseudomonadati</taxon>
        <taxon>Pseudomonadota</taxon>
        <taxon>Betaproteobacteria</taxon>
        <taxon>Burkholderiales</taxon>
        <taxon>Comamonadaceae</taxon>
        <taxon>Variovorax</taxon>
    </lineage>
</organism>
<evidence type="ECO:0000313" key="1">
    <source>
        <dbReference type="EMBL" id="RRH80818.1"/>
    </source>
</evidence>
<reference evidence="1 2" key="1">
    <citation type="submission" date="2018-11" db="EMBL/GenBank/DDBJ databases">
        <title>The genome of Variovorax sp T529.</title>
        <authorList>
            <person name="Gao J."/>
        </authorList>
    </citation>
    <scope>NUCLEOTIDE SEQUENCE [LARGE SCALE GENOMIC DNA]</scope>
    <source>
        <strain evidence="1 2">T529</strain>
    </source>
</reference>
<dbReference type="RefSeq" id="WP_124961932.1">
    <property type="nucleotide sequence ID" value="NZ_RQXU01000035.1"/>
</dbReference>
<dbReference type="Proteomes" id="UP000271590">
    <property type="component" value="Unassembled WGS sequence"/>
</dbReference>
<gene>
    <name evidence="1" type="ORF">EH244_29975</name>
</gene>
<evidence type="ECO:0000313" key="2">
    <source>
        <dbReference type="Proteomes" id="UP000271590"/>
    </source>
</evidence>